<evidence type="ECO:0000259" key="4">
    <source>
        <dbReference type="PROSITE" id="PS50949"/>
    </source>
</evidence>
<dbReference type="InterPro" id="IPR008920">
    <property type="entry name" value="TF_FadR/GntR_C"/>
</dbReference>
<dbReference type="GO" id="GO:0003677">
    <property type="term" value="F:DNA binding"/>
    <property type="evidence" value="ECO:0007669"/>
    <property type="project" value="UniProtKB-KW"/>
</dbReference>
<dbReference type="AlphaFoldDB" id="A0A5P3VQZ9"/>
<evidence type="ECO:0000313" key="6">
    <source>
        <dbReference type="Proteomes" id="UP000325743"/>
    </source>
</evidence>
<dbReference type="Pfam" id="PF07729">
    <property type="entry name" value="FCD"/>
    <property type="match status" value="1"/>
</dbReference>
<geneLocation type="plasmid" evidence="5">
    <name>unnamed1</name>
</geneLocation>
<dbReference type="Proteomes" id="UP000325743">
    <property type="component" value="Plasmid unnamed1"/>
</dbReference>
<dbReference type="CDD" id="cd07377">
    <property type="entry name" value="WHTH_GntR"/>
    <property type="match status" value="1"/>
</dbReference>
<keyword evidence="2" id="KW-0238">DNA-binding</keyword>
<dbReference type="SMART" id="SM00895">
    <property type="entry name" value="FCD"/>
    <property type="match status" value="1"/>
</dbReference>
<dbReference type="GO" id="GO:0003700">
    <property type="term" value="F:DNA-binding transcription factor activity"/>
    <property type="evidence" value="ECO:0007669"/>
    <property type="project" value="InterPro"/>
</dbReference>
<dbReference type="PRINTS" id="PR00035">
    <property type="entry name" value="HTHGNTR"/>
</dbReference>
<dbReference type="SMART" id="SM00345">
    <property type="entry name" value="HTH_GNTR"/>
    <property type="match status" value="1"/>
</dbReference>
<proteinExistence type="predicted"/>
<dbReference type="Gene3D" id="1.10.10.10">
    <property type="entry name" value="Winged helix-like DNA-binding domain superfamily/Winged helix DNA-binding domain"/>
    <property type="match status" value="1"/>
</dbReference>
<evidence type="ECO:0000256" key="2">
    <source>
        <dbReference type="ARBA" id="ARBA00023125"/>
    </source>
</evidence>
<accession>A0A5P3VQZ9</accession>
<reference evidence="5 6" key="1">
    <citation type="submission" date="2018-09" db="EMBL/GenBank/DDBJ databases">
        <title>Complete genome sequence of Cupriavidus oxalaticus T2, a bacterium capable of phenol tolerance and degradation.</title>
        <authorList>
            <person name="Yan J."/>
        </authorList>
    </citation>
    <scope>NUCLEOTIDE SEQUENCE [LARGE SCALE GENOMIC DNA]</scope>
    <source>
        <strain evidence="5 6">T2</strain>
        <plasmid evidence="5 6">unnamed1</plasmid>
    </source>
</reference>
<keyword evidence="5" id="KW-0614">Plasmid</keyword>
<dbReference type="EMBL" id="CP032520">
    <property type="protein sequence ID" value="QEZ48786.1"/>
    <property type="molecule type" value="Genomic_DNA"/>
</dbReference>
<name>A0A5P3VQZ9_9BURK</name>
<gene>
    <name evidence="5" type="ORF">D2917_31400</name>
</gene>
<evidence type="ECO:0000256" key="1">
    <source>
        <dbReference type="ARBA" id="ARBA00023015"/>
    </source>
</evidence>
<protein>
    <submittedName>
        <fullName evidence="5">GntR family transcriptional regulator</fullName>
    </submittedName>
</protein>
<dbReference type="PANTHER" id="PTHR43537:SF24">
    <property type="entry name" value="GLUCONATE OPERON TRANSCRIPTIONAL REPRESSOR"/>
    <property type="match status" value="1"/>
</dbReference>
<dbReference type="RefSeq" id="WP_151073020.1">
    <property type="nucleotide sequence ID" value="NZ_CP032520.1"/>
</dbReference>
<dbReference type="SUPFAM" id="SSF46785">
    <property type="entry name" value="Winged helix' DNA-binding domain"/>
    <property type="match status" value="1"/>
</dbReference>
<dbReference type="InterPro" id="IPR000524">
    <property type="entry name" value="Tscrpt_reg_HTH_GntR"/>
</dbReference>
<evidence type="ECO:0000313" key="5">
    <source>
        <dbReference type="EMBL" id="QEZ48786.1"/>
    </source>
</evidence>
<dbReference type="PROSITE" id="PS50949">
    <property type="entry name" value="HTH_GNTR"/>
    <property type="match status" value="1"/>
</dbReference>
<dbReference type="InterPro" id="IPR011711">
    <property type="entry name" value="GntR_C"/>
</dbReference>
<keyword evidence="3" id="KW-0804">Transcription</keyword>
<sequence>MDANIILDGVAVYSRLRDAILKGKLEAGARLVTQRLATDLGVSRTPVKEALARLEGEGLVVREGNWGYNVRTISMRDAEEIFEARLVIEVASAERAAERATDAEAESMSQLLRACRLYLQDQNLVEFQHASRGIHELITQATGNSQLARMFRQVNDLVILFGVSLLRANPSRAADILGENEGIVEAIRMHDRNEAARRMRLHIESGHSSFRQAAVRIRPNIAAF</sequence>
<evidence type="ECO:0000256" key="3">
    <source>
        <dbReference type="ARBA" id="ARBA00023163"/>
    </source>
</evidence>
<dbReference type="Pfam" id="PF00392">
    <property type="entry name" value="GntR"/>
    <property type="match status" value="1"/>
</dbReference>
<keyword evidence="1" id="KW-0805">Transcription regulation</keyword>
<organism evidence="5 6">
    <name type="scientific">Cupriavidus oxalaticus</name>
    <dbReference type="NCBI Taxonomy" id="96344"/>
    <lineage>
        <taxon>Bacteria</taxon>
        <taxon>Pseudomonadati</taxon>
        <taxon>Pseudomonadota</taxon>
        <taxon>Betaproteobacteria</taxon>
        <taxon>Burkholderiales</taxon>
        <taxon>Burkholderiaceae</taxon>
        <taxon>Cupriavidus</taxon>
    </lineage>
</organism>
<dbReference type="InterPro" id="IPR036390">
    <property type="entry name" value="WH_DNA-bd_sf"/>
</dbReference>
<feature type="domain" description="HTH gntR-type" evidence="4">
    <location>
        <begin position="6"/>
        <end position="73"/>
    </location>
</feature>
<dbReference type="PANTHER" id="PTHR43537">
    <property type="entry name" value="TRANSCRIPTIONAL REGULATOR, GNTR FAMILY"/>
    <property type="match status" value="1"/>
</dbReference>
<dbReference type="Gene3D" id="1.20.120.530">
    <property type="entry name" value="GntR ligand-binding domain-like"/>
    <property type="match status" value="1"/>
</dbReference>
<dbReference type="SUPFAM" id="SSF48008">
    <property type="entry name" value="GntR ligand-binding domain-like"/>
    <property type="match status" value="1"/>
</dbReference>
<dbReference type="InterPro" id="IPR036388">
    <property type="entry name" value="WH-like_DNA-bd_sf"/>
</dbReference>